<dbReference type="Pfam" id="PF03772">
    <property type="entry name" value="Competence"/>
    <property type="match status" value="1"/>
</dbReference>
<feature type="domain" description="Metallo-beta-lactamase" evidence="8">
    <location>
        <begin position="822"/>
        <end position="1017"/>
    </location>
</feature>
<dbReference type="GO" id="GO:0005886">
    <property type="term" value="C:plasma membrane"/>
    <property type="evidence" value="ECO:0007669"/>
    <property type="project" value="UniProtKB-SubCell"/>
</dbReference>
<dbReference type="OrthoDB" id="7177610at2"/>
<feature type="transmembrane region" description="Helical" evidence="7">
    <location>
        <begin position="612"/>
        <end position="629"/>
    </location>
</feature>
<evidence type="ECO:0000256" key="5">
    <source>
        <dbReference type="ARBA" id="ARBA00023136"/>
    </source>
</evidence>
<feature type="compositionally biased region" description="Basic residues" evidence="6">
    <location>
        <begin position="49"/>
        <end position="59"/>
    </location>
</feature>
<feature type="compositionally biased region" description="Low complexity" evidence="6">
    <location>
        <begin position="389"/>
        <end position="407"/>
    </location>
</feature>
<evidence type="ECO:0000313" key="9">
    <source>
        <dbReference type="EMBL" id="TKV61401.1"/>
    </source>
</evidence>
<dbReference type="InterPro" id="IPR052159">
    <property type="entry name" value="Competence_DNA_uptake"/>
</dbReference>
<feature type="transmembrane region" description="Helical" evidence="7">
    <location>
        <begin position="589"/>
        <end position="605"/>
    </location>
</feature>
<evidence type="ECO:0000256" key="1">
    <source>
        <dbReference type="ARBA" id="ARBA00004651"/>
    </source>
</evidence>
<dbReference type="CDD" id="cd07731">
    <property type="entry name" value="ComA-like_MBL-fold"/>
    <property type="match status" value="1"/>
</dbReference>
<feature type="transmembrane region" description="Helical" evidence="7">
    <location>
        <begin position="759"/>
        <end position="778"/>
    </location>
</feature>
<feature type="transmembrane region" description="Helical" evidence="7">
    <location>
        <begin position="665"/>
        <end position="686"/>
    </location>
</feature>
<feature type="transmembrane region" description="Helical" evidence="7">
    <location>
        <begin position="692"/>
        <end position="716"/>
    </location>
</feature>
<evidence type="ECO:0000313" key="10">
    <source>
        <dbReference type="Proteomes" id="UP000306985"/>
    </source>
</evidence>
<dbReference type="PANTHER" id="PTHR30619:SF1">
    <property type="entry name" value="RECOMBINATION PROTEIN 2"/>
    <property type="match status" value="1"/>
</dbReference>
<reference evidence="9 10" key="1">
    <citation type="submission" date="2019-05" db="EMBL/GenBank/DDBJ databases">
        <title>Nakamurella sp. N5BH11, whole genome shotgun sequence.</title>
        <authorList>
            <person name="Tuo L."/>
        </authorList>
    </citation>
    <scope>NUCLEOTIDE SEQUENCE [LARGE SCALE GENOMIC DNA]</scope>
    <source>
        <strain evidence="9 10">N5BH11</strain>
    </source>
</reference>
<feature type="compositionally biased region" description="Basic and acidic residues" evidence="6">
    <location>
        <begin position="82"/>
        <end position="91"/>
    </location>
</feature>
<dbReference type="InterPro" id="IPR035681">
    <property type="entry name" value="ComA-like_MBL"/>
</dbReference>
<dbReference type="Proteomes" id="UP000306985">
    <property type="component" value="Unassembled WGS sequence"/>
</dbReference>
<keyword evidence="5 7" id="KW-0472">Membrane</keyword>
<feature type="transmembrane region" description="Helical" evidence="7">
    <location>
        <begin position="301"/>
        <end position="320"/>
    </location>
</feature>
<dbReference type="AlphaFoldDB" id="A0A4U6QM03"/>
<feature type="compositionally biased region" description="Basic residues" evidence="6">
    <location>
        <begin position="117"/>
        <end position="129"/>
    </location>
</feature>
<dbReference type="SMART" id="SM00849">
    <property type="entry name" value="Lactamase_B"/>
    <property type="match status" value="1"/>
</dbReference>
<evidence type="ECO:0000256" key="6">
    <source>
        <dbReference type="SAM" id="MobiDB-lite"/>
    </source>
</evidence>
<dbReference type="PANTHER" id="PTHR30619">
    <property type="entry name" value="DNA INTERNALIZATION/COMPETENCE PROTEIN COMEC/REC2"/>
    <property type="match status" value="1"/>
</dbReference>
<dbReference type="InterPro" id="IPR004477">
    <property type="entry name" value="ComEC_N"/>
</dbReference>
<keyword evidence="10" id="KW-1185">Reference proteome</keyword>
<accession>A0A4U6QM03</accession>
<feature type="transmembrane region" description="Helical" evidence="7">
    <location>
        <begin position="327"/>
        <end position="346"/>
    </location>
</feature>
<feature type="compositionally biased region" description="Basic residues" evidence="6">
    <location>
        <begin position="138"/>
        <end position="153"/>
    </location>
</feature>
<feature type="transmembrane region" description="Helical" evidence="7">
    <location>
        <begin position="538"/>
        <end position="560"/>
    </location>
</feature>
<feature type="region of interest" description="Disordered" evidence="6">
    <location>
        <begin position="379"/>
        <end position="410"/>
    </location>
</feature>
<feature type="transmembrane region" description="Helical" evidence="7">
    <location>
        <begin position="567"/>
        <end position="583"/>
    </location>
</feature>
<dbReference type="NCBIfam" id="TIGR00360">
    <property type="entry name" value="ComEC_N-term"/>
    <property type="match status" value="1"/>
</dbReference>
<evidence type="ECO:0000256" key="4">
    <source>
        <dbReference type="ARBA" id="ARBA00022989"/>
    </source>
</evidence>
<dbReference type="Pfam" id="PF00753">
    <property type="entry name" value="Lactamase_B"/>
    <property type="match status" value="1"/>
</dbReference>
<evidence type="ECO:0000256" key="3">
    <source>
        <dbReference type="ARBA" id="ARBA00022692"/>
    </source>
</evidence>
<name>A0A4U6QM03_9ACTN</name>
<comment type="subcellular location">
    <subcellularLocation>
        <location evidence="1">Cell membrane</location>
        <topology evidence="1">Multi-pass membrane protein</topology>
    </subcellularLocation>
</comment>
<feature type="region of interest" description="Disordered" evidence="6">
    <location>
        <begin position="1"/>
        <end position="157"/>
    </location>
</feature>
<dbReference type="InterPro" id="IPR001279">
    <property type="entry name" value="Metallo-B-lactamas"/>
</dbReference>
<feature type="transmembrane region" description="Helical" evidence="7">
    <location>
        <begin position="728"/>
        <end position="747"/>
    </location>
</feature>
<feature type="region of interest" description="Disordered" evidence="6">
    <location>
        <begin position="234"/>
        <end position="278"/>
    </location>
</feature>
<dbReference type="InterPro" id="IPR036866">
    <property type="entry name" value="RibonucZ/Hydroxyglut_hydro"/>
</dbReference>
<dbReference type="Gene3D" id="3.60.15.10">
    <property type="entry name" value="Ribonuclease Z/Hydroxyacylglutathione hydrolase-like"/>
    <property type="match status" value="1"/>
</dbReference>
<evidence type="ECO:0000256" key="2">
    <source>
        <dbReference type="ARBA" id="ARBA00022475"/>
    </source>
</evidence>
<organism evidence="9 10">
    <name type="scientific">Nakamurella flava</name>
    <dbReference type="NCBI Taxonomy" id="2576308"/>
    <lineage>
        <taxon>Bacteria</taxon>
        <taxon>Bacillati</taxon>
        <taxon>Actinomycetota</taxon>
        <taxon>Actinomycetes</taxon>
        <taxon>Nakamurellales</taxon>
        <taxon>Nakamurellaceae</taxon>
        <taxon>Nakamurella</taxon>
    </lineage>
</organism>
<feature type="compositionally biased region" description="Basic and acidic residues" evidence="6">
    <location>
        <begin position="60"/>
        <end position="74"/>
    </location>
</feature>
<evidence type="ECO:0000256" key="7">
    <source>
        <dbReference type="SAM" id="Phobius"/>
    </source>
</evidence>
<keyword evidence="3 7" id="KW-0812">Transmembrane</keyword>
<feature type="transmembrane region" description="Helical" evidence="7">
    <location>
        <begin position="785"/>
        <end position="808"/>
    </location>
</feature>
<feature type="compositionally biased region" description="Low complexity" evidence="6">
    <location>
        <begin position="239"/>
        <end position="251"/>
    </location>
</feature>
<keyword evidence="2" id="KW-1003">Cell membrane</keyword>
<proteinExistence type="predicted"/>
<feature type="transmembrane region" description="Helical" evidence="7">
    <location>
        <begin position="635"/>
        <end position="653"/>
    </location>
</feature>
<sequence length="1078" mass="110675">MGTAGAAGGPRRSRSSGPDGPAAGRGAGGIDHRRRSLARPAAAGVVGHGVRRCRGPGHRPGHDVTVRSTVERSGRAHRHTRRDRDHCECRDHRQRHRSRDPAGSGHPPGRIPGGRGDRRRRRTGPGRRRDRSESGRPVGRRGLGHRDRHRRCGVRGGGRERCHRQFRLGGSGWCADRPELRRRHRAGHPARGGTGDGRQHRRLAGAERAVHLDRAAPGDFRDRPGPVRAVGRAGRRRVTVGGTRIPSADPAPTDPDGDGARSASPGCADDDRPDPPDLRLVPIALTAWAGCLLVPPGGPPGPPAVIAAAGAAAVLLGLAVRRPRWRAGLLAALLGLLTGLLVAGLHSAQRAADPLRVAAADGGSASVAGTVDGYPRPVASRFTDPAANSAAGPTADPTAGPGSTSGAAGDGQRWAVTITAHAGRVSGVEWAELDSPVTVYGRGPTWATLLPGQAISVSGRLASPARADLPPTLTSRRDARPESAPPWWYQAAGAVRSTLRDHASALPPDPAGLVPGLVVGDTGGIDDRLDADARTAGLTHLLAVSGSHFALLCGLAVLLLGAAGPRVAALGGLAVVIALVVLVGPEPSVLRAAVMGLVTVVALLSGRRRTGVPALAGAVLLLLLVEPALARSAGFALSVLATGALVLVAPWWVAALHYRGVPRGWAQLLCIPVAAQLATLPVIVAISGSISLVGVLANVLVAPVVAPALLVGMAAALCGPWWPSAAQVLVAVAGWLLDWMATVAHTLARWPVAALPWPATPAGVTVLVMLLLGAVAALRRRRPRHLLLAALVGVLGVLLPVKVVGVGWPPPGWLLVACEVGQGDAMVLSTGDPGTAVVVDTGPDPVVMDACLDRLGVTTVAVLMLTHLHADHVAGLAGALDGRLVGPVLTGPGRDPAGTWHAIESAAHVTGSIVSTPPVGSTYRVGALTLTVLGPTGEFHGTESDPNNDSLVVRAEMDGRRMLFTGDIEPPAQQALLRSPEALRADVLKIPHHGSARTLDRFLRAVDADIAVIGVGLDNDYGHPSPKLLAALASAGTGTVLRTDLHGDAAVVVDPAGGGLGTRVRGPDGVITTVSVRE</sequence>
<evidence type="ECO:0000259" key="8">
    <source>
        <dbReference type="SMART" id="SM00849"/>
    </source>
</evidence>
<gene>
    <name evidence="9" type="ORF">FDO65_07385</name>
</gene>
<protein>
    <submittedName>
        <fullName evidence="9">DUF4131 domain-containing protein</fullName>
    </submittedName>
</protein>
<dbReference type="EMBL" id="SZZH01000001">
    <property type="protein sequence ID" value="TKV61401.1"/>
    <property type="molecule type" value="Genomic_DNA"/>
</dbReference>
<comment type="caution">
    <text evidence="9">The sequence shown here is derived from an EMBL/GenBank/DDBJ whole genome shotgun (WGS) entry which is preliminary data.</text>
</comment>
<keyword evidence="4 7" id="KW-1133">Transmembrane helix</keyword>
<dbReference type="SUPFAM" id="SSF56281">
    <property type="entry name" value="Metallo-hydrolase/oxidoreductase"/>
    <property type="match status" value="1"/>
</dbReference>